<evidence type="ECO:0000313" key="2">
    <source>
        <dbReference type="EMBL" id="KAH9312992.1"/>
    </source>
</evidence>
<comment type="caution">
    <text evidence="2">The sequence shown here is derived from an EMBL/GenBank/DDBJ whole genome shotgun (WGS) entry which is preliminary data.</text>
</comment>
<reference evidence="2 3" key="1">
    <citation type="journal article" date="2021" name="Nat. Plants">
        <title>The Taxus genome provides insights into paclitaxel biosynthesis.</title>
        <authorList>
            <person name="Xiong X."/>
            <person name="Gou J."/>
            <person name="Liao Q."/>
            <person name="Li Y."/>
            <person name="Zhou Q."/>
            <person name="Bi G."/>
            <person name="Li C."/>
            <person name="Du R."/>
            <person name="Wang X."/>
            <person name="Sun T."/>
            <person name="Guo L."/>
            <person name="Liang H."/>
            <person name="Lu P."/>
            <person name="Wu Y."/>
            <person name="Zhang Z."/>
            <person name="Ro D.K."/>
            <person name="Shang Y."/>
            <person name="Huang S."/>
            <person name="Yan J."/>
        </authorList>
    </citation>
    <scope>NUCLEOTIDE SEQUENCE [LARGE SCALE GENOMIC DNA]</scope>
    <source>
        <strain evidence="2">Ta-2019</strain>
    </source>
</reference>
<dbReference type="AlphaFoldDB" id="A0AA38FYB5"/>
<accession>A0AA38FYB5</accession>
<evidence type="ECO:0000313" key="3">
    <source>
        <dbReference type="Proteomes" id="UP000824469"/>
    </source>
</evidence>
<keyword evidence="3" id="KW-1185">Reference proteome</keyword>
<gene>
    <name evidence="2" type="ORF">KI387_028027</name>
</gene>
<proteinExistence type="predicted"/>
<sequence length="51" mass="5780">HQPRPTPMSTMQILPPSRTTNRSHETQPSVMQHLPPPNCRNLPVVQHPPLP</sequence>
<evidence type="ECO:0000256" key="1">
    <source>
        <dbReference type="SAM" id="MobiDB-lite"/>
    </source>
</evidence>
<feature type="non-terminal residue" evidence="2">
    <location>
        <position position="51"/>
    </location>
</feature>
<name>A0AA38FYB5_TAXCH</name>
<feature type="non-terminal residue" evidence="2">
    <location>
        <position position="1"/>
    </location>
</feature>
<protein>
    <submittedName>
        <fullName evidence="2">Uncharacterized protein</fullName>
    </submittedName>
</protein>
<dbReference type="EMBL" id="JAHRHJ020000006">
    <property type="protein sequence ID" value="KAH9312992.1"/>
    <property type="molecule type" value="Genomic_DNA"/>
</dbReference>
<feature type="compositionally biased region" description="Polar residues" evidence="1">
    <location>
        <begin position="7"/>
        <end position="30"/>
    </location>
</feature>
<feature type="region of interest" description="Disordered" evidence="1">
    <location>
        <begin position="1"/>
        <end position="51"/>
    </location>
</feature>
<organism evidence="2 3">
    <name type="scientific">Taxus chinensis</name>
    <name type="common">Chinese yew</name>
    <name type="synonym">Taxus wallichiana var. chinensis</name>
    <dbReference type="NCBI Taxonomy" id="29808"/>
    <lineage>
        <taxon>Eukaryota</taxon>
        <taxon>Viridiplantae</taxon>
        <taxon>Streptophyta</taxon>
        <taxon>Embryophyta</taxon>
        <taxon>Tracheophyta</taxon>
        <taxon>Spermatophyta</taxon>
        <taxon>Pinopsida</taxon>
        <taxon>Pinidae</taxon>
        <taxon>Conifers II</taxon>
        <taxon>Cupressales</taxon>
        <taxon>Taxaceae</taxon>
        <taxon>Taxus</taxon>
    </lineage>
</organism>
<dbReference type="Proteomes" id="UP000824469">
    <property type="component" value="Unassembled WGS sequence"/>
</dbReference>